<proteinExistence type="predicted"/>
<organism evidence="2 3">
    <name type="scientific">Arabis alpina</name>
    <name type="common">Alpine rock-cress</name>
    <dbReference type="NCBI Taxonomy" id="50452"/>
    <lineage>
        <taxon>Eukaryota</taxon>
        <taxon>Viridiplantae</taxon>
        <taxon>Streptophyta</taxon>
        <taxon>Embryophyta</taxon>
        <taxon>Tracheophyta</taxon>
        <taxon>Spermatophyta</taxon>
        <taxon>Magnoliopsida</taxon>
        <taxon>eudicotyledons</taxon>
        <taxon>Gunneridae</taxon>
        <taxon>Pentapetalae</taxon>
        <taxon>rosids</taxon>
        <taxon>malvids</taxon>
        <taxon>Brassicales</taxon>
        <taxon>Brassicaceae</taxon>
        <taxon>Arabideae</taxon>
        <taxon>Arabis</taxon>
    </lineage>
</organism>
<keyword evidence="3" id="KW-1185">Reference proteome</keyword>
<dbReference type="AlphaFoldDB" id="A0A087FXD5"/>
<evidence type="ECO:0000313" key="3">
    <source>
        <dbReference type="Proteomes" id="UP000029120"/>
    </source>
</evidence>
<name>A0A087FXD5_ARAAL</name>
<evidence type="ECO:0000313" key="2">
    <source>
        <dbReference type="EMBL" id="KFK22287.1"/>
    </source>
</evidence>
<accession>A0A087FXD5</accession>
<gene>
    <name evidence="2" type="ORF">AALP_AAs47524U000100</name>
</gene>
<dbReference type="Proteomes" id="UP000029120">
    <property type="component" value="Unassembled WGS sequence"/>
</dbReference>
<dbReference type="EMBL" id="KL990809">
    <property type="protein sequence ID" value="KFK22287.1"/>
    <property type="molecule type" value="Genomic_DNA"/>
</dbReference>
<sequence length="137" mass="15178">MAWNRTFGKLLKDGFSVANNPKKGDVLPTGSDDESETDELEKSLVINMKSVKELATDRQVKIAYTLPAEGIEVDDVTWTDEEEDPNGVHMLELLEKGHTFTTSSWSGGMDASTMPLEKEDDAKTRGGKKSPPQQRHL</sequence>
<evidence type="ECO:0000256" key="1">
    <source>
        <dbReference type="SAM" id="MobiDB-lite"/>
    </source>
</evidence>
<feature type="region of interest" description="Disordered" evidence="1">
    <location>
        <begin position="101"/>
        <end position="137"/>
    </location>
</feature>
<dbReference type="Gramene" id="KFK22287">
    <property type="protein sequence ID" value="KFK22287"/>
    <property type="gene ID" value="AALP_AAs47524U000100"/>
</dbReference>
<protein>
    <submittedName>
        <fullName evidence="2">Uncharacterized protein</fullName>
    </submittedName>
</protein>
<reference evidence="3" key="1">
    <citation type="journal article" date="2015" name="Nat. Plants">
        <title>Genome expansion of Arabis alpina linked with retrotransposition and reduced symmetric DNA methylation.</title>
        <authorList>
            <person name="Willing E.M."/>
            <person name="Rawat V."/>
            <person name="Mandakova T."/>
            <person name="Maumus F."/>
            <person name="James G.V."/>
            <person name="Nordstroem K.J."/>
            <person name="Becker C."/>
            <person name="Warthmann N."/>
            <person name="Chica C."/>
            <person name="Szarzynska B."/>
            <person name="Zytnicki M."/>
            <person name="Albani M.C."/>
            <person name="Kiefer C."/>
            <person name="Bergonzi S."/>
            <person name="Castaings L."/>
            <person name="Mateos J.L."/>
            <person name="Berns M.C."/>
            <person name="Bujdoso N."/>
            <person name="Piofczyk T."/>
            <person name="de Lorenzo L."/>
            <person name="Barrero-Sicilia C."/>
            <person name="Mateos I."/>
            <person name="Piednoel M."/>
            <person name="Hagmann J."/>
            <person name="Chen-Min-Tao R."/>
            <person name="Iglesias-Fernandez R."/>
            <person name="Schuster S.C."/>
            <person name="Alonso-Blanco C."/>
            <person name="Roudier F."/>
            <person name="Carbonero P."/>
            <person name="Paz-Ares J."/>
            <person name="Davis S.J."/>
            <person name="Pecinka A."/>
            <person name="Quesneville H."/>
            <person name="Colot V."/>
            <person name="Lysak M.A."/>
            <person name="Weigel D."/>
            <person name="Coupland G."/>
            <person name="Schneeberger K."/>
        </authorList>
    </citation>
    <scope>NUCLEOTIDE SEQUENCE [LARGE SCALE GENOMIC DNA]</scope>
    <source>
        <strain evidence="3">cv. Pajares</strain>
    </source>
</reference>